<evidence type="ECO:0000256" key="6">
    <source>
        <dbReference type="ARBA" id="ARBA00023242"/>
    </source>
</evidence>
<dbReference type="Proteomes" id="UP001457282">
    <property type="component" value="Unassembled WGS sequence"/>
</dbReference>
<dbReference type="GO" id="GO:0005634">
    <property type="term" value="C:nucleus"/>
    <property type="evidence" value="ECO:0007669"/>
    <property type="project" value="UniProtKB-SubCell"/>
</dbReference>
<protein>
    <recommendedName>
        <fullName evidence="9">Clu domain-containing protein</fullName>
    </recommendedName>
</protein>
<dbReference type="Pfam" id="PF12807">
    <property type="entry name" value="eIF3_p135"/>
    <property type="match status" value="1"/>
</dbReference>
<feature type="repeat" description="TPR" evidence="7">
    <location>
        <begin position="917"/>
        <end position="950"/>
    </location>
</feature>
<feature type="compositionally biased region" description="Polar residues" evidence="8">
    <location>
        <begin position="1302"/>
        <end position="1312"/>
    </location>
</feature>
<feature type="region of interest" description="Disordered" evidence="8">
    <location>
        <begin position="618"/>
        <end position="650"/>
    </location>
</feature>
<evidence type="ECO:0000256" key="1">
    <source>
        <dbReference type="ARBA" id="ARBA00004123"/>
    </source>
</evidence>
<keyword evidence="5 7" id="KW-0802">TPR repeat</keyword>
<feature type="compositionally biased region" description="Basic and acidic residues" evidence="8">
    <location>
        <begin position="1254"/>
        <end position="1266"/>
    </location>
</feature>
<feature type="domain" description="Clu" evidence="9">
    <location>
        <begin position="319"/>
        <end position="587"/>
    </location>
</feature>
<accession>A0AAW1WGM2</accession>
<dbReference type="GO" id="GO:0003729">
    <property type="term" value="F:mRNA binding"/>
    <property type="evidence" value="ECO:0007669"/>
    <property type="project" value="UniProtKB-ARBA"/>
</dbReference>
<dbReference type="InterPro" id="IPR033646">
    <property type="entry name" value="CLU-central"/>
</dbReference>
<feature type="region of interest" description="Disordered" evidence="8">
    <location>
        <begin position="1379"/>
        <end position="1413"/>
    </location>
</feature>
<proteinExistence type="predicted"/>
<feature type="region of interest" description="Disordered" evidence="8">
    <location>
        <begin position="1"/>
        <end position="23"/>
    </location>
</feature>
<dbReference type="Gene3D" id="1.25.40.10">
    <property type="entry name" value="Tetratricopeptide repeat domain"/>
    <property type="match status" value="2"/>
</dbReference>
<dbReference type="EMBL" id="JBEDUW010000006">
    <property type="protein sequence ID" value="KAK9923081.1"/>
    <property type="molecule type" value="Genomic_DNA"/>
</dbReference>
<feature type="region of interest" description="Disordered" evidence="8">
    <location>
        <begin position="311"/>
        <end position="334"/>
    </location>
</feature>
<keyword evidence="4" id="KW-0677">Repeat</keyword>
<dbReference type="SUPFAM" id="SSF103107">
    <property type="entry name" value="Hypothetical protein c14orf129, hspc210"/>
    <property type="match status" value="1"/>
</dbReference>
<evidence type="ECO:0000256" key="5">
    <source>
        <dbReference type="ARBA" id="ARBA00022803"/>
    </source>
</evidence>
<dbReference type="SMART" id="SM00028">
    <property type="entry name" value="TPR"/>
    <property type="match status" value="2"/>
</dbReference>
<feature type="region of interest" description="Disordered" evidence="8">
    <location>
        <begin position="128"/>
        <end position="169"/>
    </location>
</feature>
<dbReference type="CDD" id="cd15466">
    <property type="entry name" value="CLU-central"/>
    <property type="match status" value="1"/>
</dbReference>
<dbReference type="GO" id="GO:0019750">
    <property type="term" value="P:chloroplast localization"/>
    <property type="evidence" value="ECO:0007669"/>
    <property type="project" value="UniProtKB-ARBA"/>
</dbReference>
<dbReference type="SUPFAM" id="SSF48452">
    <property type="entry name" value="TPR-like"/>
    <property type="match status" value="2"/>
</dbReference>
<sequence>MAPKSGRGKTNKAKSDKKKKEEKVPSVLDITVITPYDTQVILKGISTDKILDVKRLLAVNVETCHLTNYSLSHEVKGKRLNERVEVVSLKPCLLKMVEEDYSDEAEAVAHVRRLVDLVGCTTRFAKPKRSTSAADSKSKKGGTRPHSKSSGPPSPTDGGDVRPTSALSEPSVSAISESLGMVPIHPTPKLSDFYEFFSFSHLTPPFLHVRRCDVEEAHERRDGDYFQIQIKICNGKQIQVVASVKGFYTVGKQCSQSHSLVDLLQQLSRAFANAYESLMKAFVDHNKFGDLPYGFRANTWLVPPSVAESPSNFPSLPTEDENWGGNGGGQGRNGEYDHRPWATDFAILACLPCKTEEERVVRDRKAFLLYSKFIDVSVLKASAAIRGVIDSTMNAEETTNCSPGTVLYEDRVGDLSIVVKRDITDPLSKSEVKFNGDHLCSTREVSQRCLLKGLTSDESVVVHDTSSLGVVNVKHCGYIATVKVVGKVKGNCEAKDIDIEDQPDGGANALNVNSLRVLLQKFNTESLDPSNLDDIETSRCLVRRVIKQSLAKLEDEPANSERSIRWELGSCWVQHLKKQETSVVNNSDSPEDHNEVAEPVVKGLGKQFKFLKKREKKSSGAGGTYDEEDIDATPFSLNGGSDKLELNNGESHEISNEAQLKTLISEEAYLRLKETGTNLHLKSTDELIKMAHKYYDEVALPKLVTDFGSLELSPVDGRTLTDFMHIRGLKMHSLGRVVELSEKLPHIQSLCIHEMITRAFKHVIEAVVASVGKITDLSAAIASTLNFLLGGSGMEDDVLKLQWLQIFLAQKFGWALKDEFQHLRKLSILRGLCHKVGLELAPRDYDMECHNPFCKYDIISMVPVCKHVACSSADGRNLLESSKIALDKGKLEDAVNFGTKALAKMIAVCGPYHRVTASAYSLLAVVLYHTGDFNQATIYQQKALAINERELGLDHPDTMKSYGDLSVFYYRLQYIELALKYVNRALFLLHFTCGLSHPNTAATYINVAMMEEGMGNVHVALRYLHEALKCNQRLLGADHIQTAASYHAIAIALSLMEAYSLSVQHEQTTLKILQDKLGPEDLRTQDAAAWLEYFESKSLEQQEAARNGSPKPDALIASKGHLSVSDLLDYISPDQDSKVNDAHRKQRRAKVHQLSDTIYQAHQDVIADNDLPNDGLENTMILMDDNTELVEERWVHQEPEERDDIYRNGLSVTSLTAEETTSDEGWQEANSKGRSGNTTTGRKFSRRRPNTESSHFKESKYLRDVKSSSQTAAANSFLTDSSSSKQSKVRTVSTGEDPVRLQSKTSLSKVSSTPATLTNLTSKSISYKEVALAPPGTVLKSLLDKVEDLNVENSETKACNTPPETLKTEESIGVVELIPNDETEGTNASSTQLEDTGPETVEERSAEKNGSKLSAAAEPFNPRLLSMTHPLNPVAVTSVYDVRASQAMLSAPVLPPVAARVPCGPRSPLYYKTNYSFRMRQGVQKFQRPITDRSGSGLPRIMNPHAPEFVPGRTLQADEYSELATEPNSSFETNRTEETDEKSNGRAERKSISESEKSELARQILLSFIVKSVQQNKDSESESKQENHLDAVENDSAIIKIHYGNEGKTDLVSQSRTTDVDTNEVGDSEGFTVVTKKRRSRQQFRSELYNQQSISASVH</sequence>
<evidence type="ECO:0000313" key="10">
    <source>
        <dbReference type="EMBL" id="KAK9923081.1"/>
    </source>
</evidence>
<evidence type="ECO:0000256" key="3">
    <source>
        <dbReference type="ARBA" id="ARBA00022490"/>
    </source>
</evidence>
<name>A0AAW1WGM2_RUBAR</name>
<feature type="compositionally biased region" description="Basic and acidic residues" evidence="8">
    <location>
        <begin position="1534"/>
        <end position="1556"/>
    </location>
</feature>
<keyword evidence="11" id="KW-1185">Reference proteome</keyword>
<dbReference type="InterPro" id="IPR027523">
    <property type="entry name" value="CLU_prot"/>
</dbReference>
<dbReference type="PANTHER" id="PTHR12601">
    <property type="entry name" value="EUKARYOTIC TRANSLATION INITIATION FACTOR 3 SUBUNIT EIF-3"/>
    <property type="match status" value="1"/>
</dbReference>
<dbReference type="Pfam" id="PF13424">
    <property type="entry name" value="TPR_12"/>
    <property type="match status" value="2"/>
</dbReference>
<evidence type="ECO:0000256" key="2">
    <source>
        <dbReference type="ARBA" id="ARBA00004514"/>
    </source>
</evidence>
<evidence type="ECO:0000256" key="7">
    <source>
        <dbReference type="PROSITE-ProRule" id="PRU00339"/>
    </source>
</evidence>
<dbReference type="InterPro" id="IPR028275">
    <property type="entry name" value="CLU_N"/>
</dbReference>
<keyword evidence="3" id="KW-0963">Cytoplasm</keyword>
<reference evidence="10 11" key="1">
    <citation type="journal article" date="2023" name="G3 (Bethesda)">
        <title>A chromosome-length genome assembly and annotation of blackberry (Rubus argutus, cv. 'Hillquist').</title>
        <authorList>
            <person name="Bruna T."/>
            <person name="Aryal R."/>
            <person name="Dudchenko O."/>
            <person name="Sargent D.J."/>
            <person name="Mead D."/>
            <person name="Buti M."/>
            <person name="Cavallini A."/>
            <person name="Hytonen T."/>
            <person name="Andres J."/>
            <person name="Pham M."/>
            <person name="Weisz D."/>
            <person name="Mascagni F."/>
            <person name="Usai G."/>
            <person name="Natali L."/>
            <person name="Bassil N."/>
            <person name="Fernandez G.E."/>
            <person name="Lomsadze A."/>
            <person name="Armour M."/>
            <person name="Olukolu B."/>
            <person name="Poorten T."/>
            <person name="Britton C."/>
            <person name="Davik J."/>
            <person name="Ashrafi H."/>
            <person name="Aiden E.L."/>
            <person name="Borodovsky M."/>
            <person name="Worthington M."/>
        </authorList>
    </citation>
    <scope>NUCLEOTIDE SEQUENCE [LARGE SCALE GENOMIC DNA]</scope>
    <source>
        <strain evidence="10">PI 553951</strain>
    </source>
</reference>
<organism evidence="10 11">
    <name type="scientific">Rubus argutus</name>
    <name type="common">Southern blackberry</name>
    <dbReference type="NCBI Taxonomy" id="59490"/>
    <lineage>
        <taxon>Eukaryota</taxon>
        <taxon>Viridiplantae</taxon>
        <taxon>Streptophyta</taxon>
        <taxon>Embryophyta</taxon>
        <taxon>Tracheophyta</taxon>
        <taxon>Spermatophyta</taxon>
        <taxon>Magnoliopsida</taxon>
        <taxon>eudicotyledons</taxon>
        <taxon>Gunneridae</taxon>
        <taxon>Pentapetalae</taxon>
        <taxon>rosids</taxon>
        <taxon>fabids</taxon>
        <taxon>Rosales</taxon>
        <taxon>Rosaceae</taxon>
        <taxon>Rosoideae</taxon>
        <taxon>Rosoideae incertae sedis</taxon>
        <taxon>Rubus</taxon>
    </lineage>
</organism>
<evidence type="ECO:0000259" key="9">
    <source>
        <dbReference type="PROSITE" id="PS51823"/>
    </source>
</evidence>
<dbReference type="Pfam" id="PF15044">
    <property type="entry name" value="CLU_N"/>
    <property type="match status" value="1"/>
</dbReference>
<dbReference type="GO" id="GO:0005829">
    <property type="term" value="C:cytosol"/>
    <property type="evidence" value="ECO:0007669"/>
    <property type="project" value="UniProtKB-SubCell"/>
</dbReference>
<dbReference type="FunFam" id="1.25.40.10:FF:000024">
    <property type="entry name" value="Tetratricopeptide repeat (TPR)-like superfamily protein"/>
    <property type="match status" value="1"/>
</dbReference>
<dbReference type="InterPro" id="IPR023231">
    <property type="entry name" value="GSKIP_dom_sf"/>
</dbReference>
<dbReference type="InterPro" id="IPR025697">
    <property type="entry name" value="CLU_dom"/>
</dbReference>
<dbReference type="InterPro" id="IPR011990">
    <property type="entry name" value="TPR-like_helical_dom_sf"/>
</dbReference>
<evidence type="ECO:0000256" key="8">
    <source>
        <dbReference type="SAM" id="MobiDB-lite"/>
    </source>
</evidence>
<feature type="compositionally biased region" description="Polar residues" evidence="8">
    <location>
        <begin position="1385"/>
        <end position="1394"/>
    </location>
</feature>
<feature type="compositionally biased region" description="Basic residues" evidence="8">
    <location>
        <begin position="1"/>
        <end position="17"/>
    </location>
</feature>
<comment type="subcellular location">
    <subcellularLocation>
        <location evidence="2">Cytoplasm</location>
        <location evidence="2">Cytosol</location>
    </subcellularLocation>
    <subcellularLocation>
        <location evidence="1">Nucleus</location>
    </subcellularLocation>
</comment>
<feature type="compositionally biased region" description="Basic and acidic residues" evidence="8">
    <location>
        <begin position="1401"/>
        <end position="1410"/>
    </location>
</feature>
<dbReference type="PANTHER" id="PTHR12601:SF45">
    <property type="entry name" value="PROTEIN REDUCED CHLOROPLAST COVERAGE 3"/>
    <property type="match status" value="1"/>
</dbReference>
<keyword evidence="6" id="KW-0539">Nucleus</keyword>
<feature type="compositionally biased region" description="Polar residues" evidence="8">
    <location>
        <begin position="1228"/>
        <end position="1242"/>
    </location>
</feature>
<dbReference type="PROSITE" id="PS50005">
    <property type="entry name" value="TPR"/>
    <property type="match status" value="1"/>
</dbReference>
<dbReference type="InterPro" id="IPR019734">
    <property type="entry name" value="TPR_rpt"/>
</dbReference>
<evidence type="ECO:0000313" key="11">
    <source>
        <dbReference type="Proteomes" id="UP001457282"/>
    </source>
</evidence>
<gene>
    <name evidence="10" type="ORF">M0R45_031515</name>
</gene>
<evidence type="ECO:0000256" key="4">
    <source>
        <dbReference type="ARBA" id="ARBA00022737"/>
    </source>
</evidence>
<feature type="region of interest" description="Disordered" evidence="8">
    <location>
        <begin position="1216"/>
        <end position="1312"/>
    </location>
</feature>
<dbReference type="PROSITE" id="PS51823">
    <property type="entry name" value="CLU"/>
    <property type="match status" value="1"/>
</dbReference>
<comment type="caution">
    <text evidence="10">The sequence shown here is derived from an EMBL/GenBank/DDBJ whole genome shotgun (WGS) entry which is preliminary data.</text>
</comment>
<feature type="compositionally biased region" description="Polar residues" evidence="8">
    <location>
        <begin position="1267"/>
        <end position="1294"/>
    </location>
</feature>
<feature type="region of interest" description="Disordered" evidence="8">
    <location>
        <begin position="1521"/>
        <end position="1556"/>
    </location>
</feature>